<dbReference type="InterPro" id="IPR015421">
    <property type="entry name" value="PyrdxlP-dep_Trfase_major"/>
</dbReference>
<name>A0A8H2QGK2_9FLAO</name>
<dbReference type="SUPFAM" id="SSF53383">
    <property type="entry name" value="PLP-dependent transferases"/>
    <property type="match status" value="1"/>
</dbReference>
<dbReference type="GO" id="GO:0042802">
    <property type="term" value="F:identical protein binding"/>
    <property type="evidence" value="ECO:0007669"/>
    <property type="project" value="TreeGrafter"/>
</dbReference>
<evidence type="ECO:0000256" key="4">
    <source>
        <dbReference type="RuleBase" id="RU003560"/>
    </source>
</evidence>
<evidence type="ECO:0000256" key="1">
    <source>
        <dbReference type="ARBA" id="ARBA00001933"/>
    </source>
</evidence>
<dbReference type="Pfam" id="PF00202">
    <property type="entry name" value="Aminotran_3"/>
    <property type="match status" value="1"/>
</dbReference>
<sequence>MKNDFFQYQAQTSPHPLAIEISHAEGSYIYDTNNKAYLDFVAGVSACSLGHRHPRVVAAIKQQLDSYLHVMVYGEYIQKTTVDLCKLLAKHLPKSLEKTYLVNSGTEAIEGAIKLARRATKRQEIISAHNAYHGNTLGSLSLMDFEERKAPFRPLLPEVNHIRFNNEKDIQLITEKTAGVILETIQGGAGFIVPVNNYLTKVKQRCEDVGALLILDEIQPGIGRTGTLFGFENYNCIPDVLVTGKGLGGGMPIGAFTASTKLMDTLSNTPKMGHITTFGGHPIIAASALATLQEITESDVMAEALKKEVLFRKHLQHPLITEVRGKGLMLAALTPSADITTKLVLEAHNEGLILFWLLFETKAVRITPPLTISNDEIIKGCGIIIAVLNKIQKRLQ</sequence>
<dbReference type="PANTHER" id="PTHR11986">
    <property type="entry name" value="AMINOTRANSFERASE CLASS III"/>
    <property type="match status" value="1"/>
</dbReference>
<evidence type="ECO:0000256" key="3">
    <source>
        <dbReference type="ARBA" id="ARBA00022898"/>
    </source>
</evidence>
<dbReference type="CDD" id="cd00610">
    <property type="entry name" value="OAT_like"/>
    <property type="match status" value="1"/>
</dbReference>
<dbReference type="AlphaFoldDB" id="A0A8H2QGK2"/>
<organism evidence="5 6">
    <name type="scientific">Bizionia saleffrena</name>
    <dbReference type="NCBI Taxonomy" id="291189"/>
    <lineage>
        <taxon>Bacteria</taxon>
        <taxon>Pseudomonadati</taxon>
        <taxon>Bacteroidota</taxon>
        <taxon>Flavobacteriia</taxon>
        <taxon>Flavobacteriales</taxon>
        <taxon>Flavobacteriaceae</taxon>
        <taxon>Bizionia</taxon>
    </lineage>
</organism>
<dbReference type="InterPro" id="IPR015422">
    <property type="entry name" value="PyrdxlP-dep_Trfase_small"/>
</dbReference>
<dbReference type="Gene3D" id="3.40.640.10">
    <property type="entry name" value="Type I PLP-dependent aspartate aminotransferase-like (Major domain)"/>
    <property type="match status" value="1"/>
</dbReference>
<evidence type="ECO:0000313" key="5">
    <source>
        <dbReference type="EMBL" id="TYB80236.1"/>
    </source>
</evidence>
<dbReference type="Gene3D" id="3.90.1150.10">
    <property type="entry name" value="Aspartate Aminotransferase, domain 1"/>
    <property type="match status" value="1"/>
</dbReference>
<keyword evidence="6" id="KW-1185">Reference proteome</keyword>
<dbReference type="FunFam" id="3.40.640.10:FF:000004">
    <property type="entry name" value="Acetylornithine aminotransferase"/>
    <property type="match status" value="1"/>
</dbReference>
<accession>A0A8H2QGK2</accession>
<comment type="similarity">
    <text evidence="4">Belongs to the class-III pyridoxal-phosphate-dependent aminotransferase family.</text>
</comment>
<comment type="caution">
    <text evidence="5">The sequence shown here is derived from an EMBL/GenBank/DDBJ whole genome shotgun (WGS) entry which is preliminary data.</text>
</comment>
<keyword evidence="3 4" id="KW-0663">Pyridoxal phosphate</keyword>
<dbReference type="GO" id="GO:0030170">
    <property type="term" value="F:pyridoxal phosphate binding"/>
    <property type="evidence" value="ECO:0007669"/>
    <property type="project" value="InterPro"/>
</dbReference>
<reference evidence="5 6" key="1">
    <citation type="submission" date="2019-08" db="EMBL/GenBank/DDBJ databases">
        <title>Genomes of Antarctic Bizionia species.</title>
        <authorList>
            <person name="Bowman J.P."/>
        </authorList>
    </citation>
    <scope>NUCLEOTIDE SEQUENCE [LARGE SCALE GENOMIC DNA]</scope>
    <source>
        <strain evidence="5 6">HFD</strain>
    </source>
</reference>
<dbReference type="Proteomes" id="UP000323324">
    <property type="component" value="Unassembled WGS sequence"/>
</dbReference>
<protein>
    <submittedName>
        <fullName evidence="5">Aspartate aminotransferase family protein</fullName>
    </submittedName>
</protein>
<dbReference type="InterPro" id="IPR050103">
    <property type="entry name" value="Class-III_PLP-dep_AT"/>
</dbReference>
<dbReference type="PIRSF" id="PIRSF000521">
    <property type="entry name" value="Transaminase_4ab_Lys_Orn"/>
    <property type="match status" value="1"/>
</dbReference>
<comment type="cofactor">
    <cofactor evidence="1">
        <name>pyridoxal 5'-phosphate</name>
        <dbReference type="ChEBI" id="CHEBI:597326"/>
    </cofactor>
</comment>
<dbReference type="InterPro" id="IPR015424">
    <property type="entry name" value="PyrdxlP-dep_Trfase"/>
</dbReference>
<dbReference type="GO" id="GO:0008483">
    <property type="term" value="F:transaminase activity"/>
    <property type="evidence" value="ECO:0007669"/>
    <property type="project" value="UniProtKB-KW"/>
</dbReference>
<dbReference type="InterPro" id="IPR049704">
    <property type="entry name" value="Aminotrans_3_PPA_site"/>
</dbReference>
<keyword evidence="2 5" id="KW-0032">Aminotransferase</keyword>
<proteinExistence type="inferred from homology"/>
<keyword evidence="5" id="KW-0808">Transferase</keyword>
<dbReference type="EMBL" id="VSKM01000001">
    <property type="protein sequence ID" value="TYB80236.1"/>
    <property type="molecule type" value="Genomic_DNA"/>
</dbReference>
<dbReference type="RefSeq" id="WP_148368127.1">
    <property type="nucleotide sequence ID" value="NZ_VSKM01000001.1"/>
</dbReference>
<gene>
    <name evidence="5" type="ORF">ES676_00785</name>
</gene>
<evidence type="ECO:0000256" key="2">
    <source>
        <dbReference type="ARBA" id="ARBA00022576"/>
    </source>
</evidence>
<evidence type="ECO:0000313" key="6">
    <source>
        <dbReference type="Proteomes" id="UP000323324"/>
    </source>
</evidence>
<dbReference type="PROSITE" id="PS00600">
    <property type="entry name" value="AA_TRANSFER_CLASS_3"/>
    <property type="match status" value="1"/>
</dbReference>
<dbReference type="InterPro" id="IPR005814">
    <property type="entry name" value="Aminotrans_3"/>
</dbReference>